<proteinExistence type="predicted"/>
<protein>
    <submittedName>
        <fullName evidence="1">Uncharacterized protein</fullName>
    </submittedName>
</protein>
<sequence length="241" mass="28354">MGDDMTHFVHMLRQSSTTHSEDGVAADLIGVVRCRVVGGRNIQTRERKREKKRKKCYGRVEELTGENRSGVKPFEQQHCLSLLAEKVEEWLHRTVVLATKYCCTVRADRIVFSWLYVTQDSAQRPRRERKFDTAAITICDNLDPFSHHNYPLVLTLVTKERGPQKSSCWNYCQLTFQDIELMWKLNVLVTCCIALERDEREWTGGLRWRRRLNLFLETQIFKKTKKLLVGNEQQFELHHLS</sequence>
<accession>A0ABQ9YQ37</accession>
<organism evidence="1 2">
    <name type="scientific">Daphnia magna</name>
    <dbReference type="NCBI Taxonomy" id="35525"/>
    <lineage>
        <taxon>Eukaryota</taxon>
        <taxon>Metazoa</taxon>
        <taxon>Ecdysozoa</taxon>
        <taxon>Arthropoda</taxon>
        <taxon>Crustacea</taxon>
        <taxon>Branchiopoda</taxon>
        <taxon>Diplostraca</taxon>
        <taxon>Cladocera</taxon>
        <taxon>Anomopoda</taxon>
        <taxon>Daphniidae</taxon>
        <taxon>Daphnia</taxon>
    </lineage>
</organism>
<comment type="caution">
    <text evidence="1">The sequence shown here is derived from an EMBL/GenBank/DDBJ whole genome shotgun (WGS) entry which is preliminary data.</text>
</comment>
<evidence type="ECO:0000313" key="1">
    <source>
        <dbReference type="EMBL" id="KAK4002734.1"/>
    </source>
</evidence>
<evidence type="ECO:0000313" key="2">
    <source>
        <dbReference type="Proteomes" id="UP001234178"/>
    </source>
</evidence>
<name>A0ABQ9YQ37_9CRUS</name>
<dbReference type="Proteomes" id="UP001234178">
    <property type="component" value="Unassembled WGS sequence"/>
</dbReference>
<gene>
    <name evidence="1" type="ORF">OUZ56_004539</name>
</gene>
<keyword evidence="2" id="KW-1185">Reference proteome</keyword>
<reference evidence="1 2" key="1">
    <citation type="journal article" date="2023" name="Nucleic Acids Res.">
        <title>The hologenome of Daphnia magna reveals possible DNA methylation and microbiome-mediated evolution of the host genome.</title>
        <authorList>
            <person name="Chaturvedi A."/>
            <person name="Li X."/>
            <person name="Dhandapani V."/>
            <person name="Marshall H."/>
            <person name="Kissane S."/>
            <person name="Cuenca-Cambronero M."/>
            <person name="Asole G."/>
            <person name="Calvet F."/>
            <person name="Ruiz-Romero M."/>
            <person name="Marangio P."/>
            <person name="Guigo R."/>
            <person name="Rago D."/>
            <person name="Mirbahai L."/>
            <person name="Eastwood N."/>
            <person name="Colbourne J.K."/>
            <person name="Zhou J."/>
            <person name="Mallon E."/>
            <person name="Orsini L."/>
        </authorList>
    </citation>
    <scope>NUCLEOTIDE SEQUENCE [LARGE SCALE GENOMIC DNA]</scope>
    <source>
        <strain evidence="1">LRV0_1</strain>
    </source>
</reference>
<dbReference type="EMBL" id="JAOYFB010000001">
    <property type="protein sequence ID" value="KAK4002734.1"/>
    <property type="molecule type" value="Genomic_DNA"/>
</dbReference>